<gene>
    <name evidence="1" type="ORF">L3Q82_019605</name>
</gene>
<organism evidence="1 2">
    <name type="scientific">Scortum barcoo</name>
    <name type="common">barcoo grunter</name>
    <dbReference type="NCBI Taxonomy" id="214431"/>
    <lineage>
        <taxon>Eukaryota</taxon>
        <taxon>Metazoa</taxon>
        <taxon>Chordata</taxon>
        <taxon>Craniata</taxon>
        <taxon>Vertebrata</taxon>
        <taxon>Euteleostomi</taxon>
        <taxon>Actinopterygii</taxon>
        <taxon>Neopterygii</taxon>
        <taxon>Teleostei</taxon>
        <taxon>Neoteleostei</taxon>
        <taxon>Acanthomorphata</taxon>
        <taxon>Eupercaria</taxon>
        <taxon>Centrarchiformes</taxon>
        <taxon>Terapontoidei</taxon>
        <taxon>Terapontidae</taxon>
        <taxon>Scortum</taxon>
    </lineage>
</organism>
<proteinExistence type="predicted"/>
<keyword evidence="2" id="KW-1185">Reference proteome</keyword>
<comment type="caution">
    <text evidence="1">The sequence shown here is derived from an EMBL/GenBank/DDBJ whole genome shotgun (WGS) entry which is preliminary data.</text>
</comment>
<dbReference type="EMBL" id="CM041553">
    <property type="protein sequence ID" value="KAI3353032.1"/>
    <property type="molecule type" value="Genomic_DNA"/>
</dbReference>
<protein>
    <submittedName>
        <fullName evidence="1">Uncharacterized protein</fullName>
    </submittedName>
</protein>
<evidence type="ECO:0000313" key="2">
    <source>
        <dbReference type="Proteomes" id="UP000831701"/>
    </source>
</evidence>
<reference evidence="1" key="1">
    <citation type="submission" date="2022-04" db="EMBL/GenBank/DDBJ databases">
        <title>Jade perch genome.</title>
        <authorList>
            <person name="Chao B."/>
        </authorList>
    </citation>
    <scope>NUCLEOTIDE SEQUENCE</scope>
    <source>
        <strain evidence="1">CB-2022</strain>
    </source>
</reference>
<name>A0ACB8VDQ6_9TELE</name>
<sequence length="1816" mass="196963">GDGRYCVMTLTYAARRSDVNTCTPLLPGYRFFHSTVILLALQHHSLTTAAMAEPGATTTTAAATDGAGAAASTTPGLSPAASPGSEPPSVALSPTADGSQRLLFSHDLVSGRYRGSVRFGLVRMIHGEEDFNSDSDLDDGGGRGGGGGGGGGRGVPGGSDTESAVEPPSRPLVRGFVRVQWYPEGGKQDIRETKLKLEDRSIVIRDIVRRSNSNDNQCGIVTNIDIECAVKLVGTNCVLYPVNSKDLQHIWSFMYGDYIAYDFWLGKVYDLTNHIILKLSNGARCSMSVEDGAKLYDVCPHVSDSGLFFDEAYGFYPGQVLIGPAKVFSNVQWLSGVKPVLSRKCKFRVVVEEVKVVELKVTWITKSYSPKGSDSVYPPPSTITQENLCRVRRLGYYDHTQRQLGERALYVFPAKGDATRITCEGPEGAPVLPEDPVARKLKRMFKKDSGKKTENADAQVTLSFKNMIISHFYEAVITISSNTEARASEHKSEQTDSSHPNNNGPVVPVQNPSDPQNSNDASAEHGEQDADDEAAEDTDDTSSLTSSASSTASSQSGGLGTNRKKSIPLSIRNLKRKHKKKRTKFSREFKPGDRVAVEVVSTKTTADVMWKDGRVEKGIRSNDLIPIQHLDSHEFCPGDFVVDKRPQALQDPGVYGVIQSGDHKGRTCVVKWIKLNSSSDDVEVIGVEEDVSVYDIADHPDFHFRTTDIVIRIWNSENGQNDCENEACQPRQPHNIQRFEVLRADLIHPRRLATEELTNYLSDFGLGDGRVHLRVPILCFLIGRQVGGIEEILEVFLPPPTDSPPPWPHRTPPRPEFLPPGPSPGCGLLGLPVPVNCVRSPTGQHGPIGLLLQSDSIPYLLPVSTTGFGDCHHDRHQRPCVHNFELPRRQWRQRTEHGPLHSDSMSPASLGICEKLFRRWELKTSLTEGSARRSQQTLTIRLGLPGTNNSKRPIPNPKAQGSDPLVHRGELQHVVAAELGSYEQAHTSSPPLTLGNSRVVEGPAPLKELGSRAQAMRGGSLPRLLPKPHCTGPSWTFLQVVSLLEGGPWPTSPFRAEPGRVPWAKTRPPGARLRAPTPGLAPGWGPIAALRDVKIVFLLTSVGQVSRVDVSSKVEVVWADNSMTIVLPQHLYNVESEIEETDYDSVEETSSVLSTEEWEDESDSWETDNGLTTEDDSHVNNADATDTATPTPTPTGSTAFIIPPQEGSKAGVTSPTKGVPGEEGEASVAVASPASGGGTTPGAVNGAEKPSKDGASRGFRELKEALKILESLKNMTVEQLWTGGSPTSPTSTEPASTANVAASVTPTAPEKPTKEKRFLDDIKKLQENLRKTLDNVAIVEEEKMEAVVEAGGSAGAGIEVERAGEEKPQQEPQTPVGGQEWPSEFLSDTPVLCQQSGGKPGVTFTSAKGEVFSVLEWAPDTHSFKKMEFQPAEAKKFFSTVRKEMALLATSLPDGIMVKTFEDRMDLFSALIKGPTRTPYEDGLFLFDIQLPNIYPAVPPLFRYLSQCSGRLNPNLYDNGKVCVSLLGTWIGKGTERWTSKSSLLQVLISIQGLILVNEPYYNEAGFDSDRGLQEGYENSRCYNEMALIKMVQSMTQLLQNPVEVFKQEIQEHFVSNGWRLVHRLDMWLELNDAAERGQAAHVSSRDGIMGLGPIAVAHSSPGKPGEEGVTGSGVASIMEEELEDSGLSPSTTMASQQELSQNSDCDSTQGNASLVGENRGGSTVPSSVVRSGMSESGSATGSGGGIGSTGGQPVVRPKKRRKSYRSFLPEGSGYPDIGFPLFPLSKGFVKSVRGVLLQYRAALATAGITEHIEDK</sequence>
<accession>A0ACB8VDQ6</accession>
<feature type="non-terminal residue" evidence="1">
    <location>
        <position position="1"/>
    </location>
</feature>
<dbReference type="Proteomes" id="UP000831701">
    <property type="component" value="Chromosome 23"/>
</dbReference>
<evidence type="ECO:0000313" key="1">
    <source>
        <dbReference type="EMBL" id="KAI3353032.1"/>
    </source>
</evidence>